<protein>
    <submittedName>
        <fullName evidence="2">Uncharacterized protein LOC104238210</fullName>
    </submittedName>
</protein>
<keyword evidence="1" id="KW-1185">Reference proteome</keyword>
<dbReference type="AlphaFoldDB" id="A0A1U7XIV3"/>
<organism evidence="1 2">
    <name type="scientific">Nicotiana sylvestris</name>
    <name type="common">Wood tobacco</name>
    <name type="synonym">South American tobacco</name>
    <dbReference type="NCBI Taxonomy" id="4096"/>
    <lineage>
        <taxon>Eukaryota</taxon>
        <taxon>Viridiplantae</taxon>
        <taxon>Streptophyta</taxon>
        <taxon>Embryophyta</taxon>
        <taxon>Tracheophyta</taxon>
        <taxon>Spermatophyta</taxon>
        <taxon>Magnoliopsida</taxon>
        <taxon>eudicotyledons</taxon>
        <taxon>Gunneridae</taxon>
        <taxon>Pentapetalae</taxon>
        <taxon>asterids</taxon>
        <taxon>lamiids</taxon>
        <taxon>Solanales</taxon>
        <taxon>Solanaceae</taxon>
        <taxon>Nicotianoideae</taxon>
        <taxon>Nicotianeae</taxon>
        <taxon>Nicotiana</taxon>
    </lineage>
</organism>
<evidence type="ECO:0000313" key="1">
    <source>
        <dbReference type="Proteomes" id="UP000189701"/>
    </source>
</evidence>
<gene>
    <name evidence="2" type="primary">LOC104238210</name>
</gene>
<accession>A0A1U7XIV3</accession>
<dbReference type="Proteomes" id="UP000189701">
    <property type="component" value="Unplaced"/>
</dbReference>
<reference evidence="1" key="1">
    <citation type="journal article" date="2013" name="Genome Biol.">
        <title>Reference genomes and transcriptomes of Nicotiana sylvestris and Nicotiana tomentosiformis.</title>
        <authorList>
            <person name="Sierro N."/>
            <person name="Battey J.N."/>
            <person name="Ouadi S."/>
            <person name="Bovet L."/>
            <person name="Goepfert S."/>
            <person name="Bakaher N."/>
            <person name="Peitsch M.C."/>
            <person name="Ivanov N.V."/>
        </authorList>
    </citation>
    <scope>NUCLEOTIDE SEQUENCE [LARGE SCALE GENOMIC DNA]</scope>
</reference>
<dbReference type="Pfam" id="PF08284">
    <property type="entry name" value="RVP_2"/>
    <property type="match status" value="1"/>
</dbReference>
<proteinExistence type="predicted"/>
<sequence>MGGHQATVQLGGGHPVISPTRFYAFPARPDAVALDAMIIGIISICGKDASVLFDPDSTNSYVLPLFAHFLAIARKSLSTPIYVSTPVGDSIVVDRIYRSYVVTFCSYETIADLMMLDMTDYEGLGLRLRYSMMRPHLECSMVRTFPSATAQALSTDRTNLIAVAWLTSLQKEFCGRHISLLPAFCP</sequence>
<name>A0A1U7XIV3_NICSY</name>
<evidence type="ECO:0000313" key="2">
    <source>
        <dbReference type="RefSeq" id="XP_009790808.1"/>
    </source>
</evidence>
<dbReference type="RefSeq" id="XP_009790808.1">
    <property type="nucleotide sequence ID" value="XM_009792506.1"/>
</dbReference>
<reference evidence="2" key="2">
    <citation type="submission" date="2025-08" db="UniProtKB">
        <authorList>
            <consortium name="RefSeq"/>
        </authorList>
    </citation>
    <scope>IDENTIFICATION</scope>
    <source>
        <tissue evidence="2">Leaf</tissue>
    </source>
</reference>